<keyword evidence="1" id="KW-0472">Membrane</keyword>
<evidence type="ECO:0000313" key="3">
    <source>
        <dbReference type="Proteomes" id="UP000276215"/>
    </source>
</evidence>
<reference evidence="2 3" key="1">
    <citation type="journal article" date="2018" name="Nat. Ecol. Evol.">
        <title>Pezizomycetes genomes reveal the molecular basis of ectomycorrhizal truffle lifestyle.</title>
        <authorList>
            <person name="Murat C."/>
            <person name="Payen T."/>
            <person name="Noel B."/>
            <person name="Kuo A."/>
            <person name="Morin E."/>
            <person name="Chen J."/>
            <person name="Kohler A."/>
            <person name="Krizsan K."/>
            <person name="Balestrini R."/>
            <person name="Da Silva C."/>
            <person name="Montanini B."/>
            <person name="Hainaut M."/>
            <person name="Levati E."/>
            <person name="Barry K.W."/>
            <person name="Belfiori B."/>
            <person name="Cichocki N."/>
            <person name="Clum A."/>
            <person name="Dockter R.B."/>
            <person name="Fauchery L."/>
            <person name="Guy J."/>
            <person name="Iotti M."/>
            <person name="Le Tacon F."/>
            <person name="Lindquist E.A."/>
            <person name="Lipzen A."/>
            <person name="Malagnac F."/>
            <person name="Mello A."/>
            <person name="Molinier V."/>
            <person name="Miyauchi S."/>
            <person name="Poulain J."/>
            <person name="Riccioni C."/>
            <person name="Rubini A."/>
            <person name="Sitrit Y."/>
            <person name="Splivallo R."/>
            <person name="Traeger S."/>
            <person name="Wang M."/>
            <person name="Zifcakova L."/>
            <person name="Wipf D."/>
            <person name="Zambonelli A."/>
            <person name="Paolocci F."/>
            <person name="Nowrousian M."/>
            <person name="Ottonello S."/>
            <person name="Baldrian P."/>
            <person name="Spatafora J.W."/>
            <person name="Henrissat B."/>
            <person name="Nagy L.G."/>
            <person name="Aury J.M."/>
            <person name="Wincker P."/>
            <person name="Grigoriev I.V."/>
            <person name="Bonfante P."/>
            <person name="Martin F.M."/>
        </authorList>
    </citation>
    <scope>NUCLEOTIDE SEQUENCE [LARGE SCALE GENOMIC DNA]</scope>
    <source>
        <strain evidence="2 3">120613-1</strain>
    </source>
</reference>
<dbReference type="AlphaFoldDB" id="A0A3N4KGA5"/>
<keyword evidence="1" id="KW-0812">Transmembrane</keyword>
<keyword evidence="3" id="KW-1185">Reference proteome</keyword>
<accession>A0A3N4KGA5</accession>
<organism evidence="2 3">
    <name type="scientific">Choiromyces venosus 120613-1</name>
    <dbReference type="NCBI Taxonomy" id="1336337"/>
    <lineage>
        <taxon>Eukaryota</taxon>
        <taxon>Fungi</taxon>
        <taxon>Dikarya</taxon>
        <taxon>Ascomycota</taxon>
        <taxon>Pezizomycotina</taxon>
        <taxon>Pezizomycetes</taxon>
        <taxon>Pezizales</taxon>
        <taxon>Tuberaceae</taxon>
        <taxon>Choiromyces</taxon>
    </lineage>
</organism>
<name>A0A3N4KGA5_9PEZI</name>
<evidence type="ECO:0000313" key="2">
    <source>
        <dbReference type="EMBL" id="RPB04905.1"/>
    </source>
</evidence>
<protein>
    <submittedName>
        <fullName evidence="2">Uncharacterized protein</fullName>
    </submittedName>
</protein>
<gene>
    <name evidence="2" type="ORF">L873DRAFT_1798750</name>
</gene>
<proteinExistence type="predicted"/>
<sequence>MIGDFEVWSGLVWFPVMVGVWGQKGCIVSYFVMIPNYQYNSDNALISGVESPEIERADFQVRA</sequence>
<dbReference type="EMBL" id="ML120356">
    <property type="protein sequence ID" value="RPB04905.1"/>
    <property type="molecule type" value="Genomic_DNA"/>
</dbReference>
<evidence type="ECO:0000256" key="1">
    <source>
        <dbReference type="SAM" id="Phobius"/>
    </source>
</evidence>
<dbReference type="Proteomes" id="UP000276215">
    <property type="component" value="Unassembled WGS sequence"/>
</dbReference>
<keyword evidence="1" id="KW-1133">Transmembrane helix</keyword>
<feature type="transmembrane region" description="Helical" evidence="1">
    <location>
        <begin position="12"/>
        <end position="33"/>
    </location>
</feature>